<comment type="caution">
    <text evidence="2">The sequence shown here is derived from an EMBL/GenBank/DDBJ whole genome shotgun (WGS) entry which is preliminary data.</text>
</comment>
<gene>
    <name evidence="2" type="ORF">DI598_06150</name>
</gene>
<organism evidence="2 3">
    <name type="scientific">Pseudopedobacter saltans</name>
    <dbReference type="NCBI Taxonomy" id="151895"/>
    <lineage>
        <taxon>Bacteria</taxon>
        <taxon>Pseudomonadati</taxon>
        <taxon>Bacteroidota</taxon>
        <taxon>Sphingobacteriia</taxon>
        <taxon>Sphingobacteriales</taxon>
        <taxon>Sphingobacteriaceae</taxon>
        <taxon>Pseudopedobacter</taxon>
    </lineage>
</organism>
<dbReference type="EMBL" id="QFOI01000078">
    <property type="protein sequence ID" value="PZP50183.1"/>
    <property type="molecule type" value="Genomic_DNA"/>
</dbReference>
<dbReference type="InterPro" id="IPR032710">
    <property type="entry name" value="NTF2-like_dom_sf"/>
</dbReference>
<dbReference type="Pfam" id="PF14534">
    <property type="entry name" value="DUF4440"/>
    <property type="match status" value="1"/>
</dbReference>
<evidence type="ECO:0000313" key="3">
    <source>
        <dbReference type="Proteomes" id="UP000249645"/>
    </source>
</evidence>
<dbReference type="InterPro" id="IPR027843">
    <property type="entry name" value="DUF4440"/>
</dbReference>
<proteinExistence type="predicted"/>
<sequence>MEKIFYFIITFSSFWGFTANAQIGHNDLLKKIASLDSSFFHAYNSCDIEKQRAFYNDTIEFFHDKSGLETSKEKILSDTKKYICGKVQRELVDGSIEVSPVPGYGAIEIGQHRFRNLKENSVSNPSKFVIVWKQEGDKWTITKVISLH</sequence>
<dbReference type="Proteomes" id="UP000249645">
    <property type="component" value="Unassembled WGS sequence"/>
</dbReference>
<dbReference type="AlphaFoldDB" id="A0A2W5F5X8"/>
<dbReference type="Gene3D" id="3.10.450.50">
    <property type="match status" value="1"/>
</dbReference>
<feature type="domain" description="DUF4440" evidence="1">
    <location>
        <begin position="32"/>
        <end position="141"/>
    </location>
</feature>
<accession>A0A2W5F5X8</accession>
<evidence type="ECO:0000313" key="2">
    <source>
        <dbReference type="EMBL" id="PZP50183.1"/>
    </source>
</evidence>
<protein>
    <submittedName>
        <fullName evidence="2">DUF4440 domain-containing protein</fullName>
    </submittedName>
</protein>
<evidence type="ECO:0000259" key="1">
    <source>
        <dbReference type="Pfam" id="PF14534"/>
    </source>
</evidence>
<dbReference type="SUPFAM" id="SSF54427">
    <property type="entry name" value="NTF2-like"/>
    <property type="match status" value="1"/>
</dbReference>
<name>A0A2W5F5X8_9SPHI</name>
<reference evidence="2 3" key="1">
    <citation type="submission" date="2017-11" db="EMBL/GenBank/DDBJ databases">
        <title>Infants hospitalized years apart are colonized by the same room-sourced microbial strains.</title>
        <authorList>
            <person name="Brooks B."/>
            <person name="Olm M.R."/>
            <person name="Firek B.A."/>
            <person name="Baker R."/>
            <person name="Thomas B.C."/>
            <person name="Morowitz M.J."/>
            <person name="Banfield J.F."/>
        </authorList>
    </citation>
    <scope>NUCLEOTIDE SEQUENCE [LARGE SCALE GENOMIC DNA]</scope>
    <source>
        <strain evidence="2">S2_009_000_R2_76</strain>
    </source>
</reference>